<dbReference type="InterPro" id="IPR050267">
    <property type="entry name" value="Anti-sigma-factor_SerPK"/>
</dbReference>
<keyword evidence="1" id="KW-0723">Serine/threonine-protein kinase</keyword>
<evidence type="ECO:0000259" key="2">
    <source>
        <dbReference type="Pfam" id="PF13581"/>
    </source>
</evidence>
<evidence type="ECO:0000313" key="4">
    <source>
        <dbReference type="Proteomes" id="UP000483802"/>
    </source>
</evidence>
<dbReference type="GO" id="GO:0004674">
    <property type="term" value="F:protein serine/threonine kinase activity"/>
    <property type="evidence" value="ECO:0007669"/>
    <property type="project" value="UniProtKB-KW"/>
</dbReference>
<sequence length="137" mass="14783">MVHPPEEQLVFREWKQEGPTSAAQARAMAEDFMTVVGYGDEKQREAVLLVVSELVTNALRHARGVTAFRLSHDAQGLTVSVLDADDRPPQAQPLDPGRPGGFGMHLVRSLTGGVEVLRRPGGKSVRATVPNAYVGSL</sequence>
<dbReference type="PANTHER" id="PTHR35526:SF3">
    <property type="entry name" value="ANTI-SIGMA-F FACTOR RSBW"/>
    <property type="match status" value="1"/>
</dbReference>
<dbReference type="EMBL" id="WPNZ01000006">
    <property type="protein sequence ID" value="MVO85625.1"/>
    <property type="molecule type" value="Genomic_DNA"/>
</dbReference>
<keyword evidence="3" id="KW-0547">Nucleotide-binding</keyword>
<feature type="domain" description="Histidine kinase/HSP90-like ATPase" evidence="2">
    <location>
        <begin position="19"/>
        <end position="128"/>
    </location>
</feature>
<dbReference type="GO" id="GO:0005524">
    <property type="term" value="F:ATP binding"/>
    <property type="evidence" value="ECO:0007669"/>
    <property type="project" value="UniProtKB-KW"/>
</dbReference>
<dbReference type="PANTHER" id="PTHR35526">
    <property type="entry name" value="ANTI-SIGMA-F FACTOR RSBW-RELATED"/>
    <property type="match status" value="1"/>
</dbReference>
<reference evidence="3 4" key="1">
    <citation type="submission" date="2019-11" db="EMBL/GenBank/DDBJ databases">
        <title>Streptomyces typhae sp. nov., a novel endophytic actinomycete isolated from the root of cattail pollen (Typha angustifolia L.).</title>
        <authorList>
            <person name="Peng C."/>
        </authorList>
    </citation>
    <scope>NUCLEOTIDE SEQUENCE [LARGE SCALE GENOMIC DNA]</scope>
    <source>
        <strain evidence="4">p1417</strain>
    </source>
</reference>
<dbReference type="SUPFAM" id="SSF55874">
    <property type="entry name" value="ATPase domain of HSP90 chaperone/DNA topoisomerase II/histidine kinase"/>
    <property type="match status" value="1"/>
</dbReference>
<evidence type="ECO:0000256" key="1">
    <source>
        <dbReference type="ARBA" id="ARBA00022527"/>
    </source>
</evidence>
<dbReference type="AlphaFoldDB" id="A0A6L6WTM7"/>
<keyword evidence="1" id="KW-0808">Transferase</keyword>
<dbReference type="InterPro" id="IPR036890">
    <property type="entry name" value="HATPase_C_sf"/>
</dbReference>
<accession>A0A6L6WTM7</accession>
<dbReference type="CDD" id="cd16936">
    <property type="entry name" value="HATPase_RsbW-like"/>
    <property type="match status" value="1"/>
</dbReference>
<dbReference type="InterPro" id="IPR003594">
    <property type="entry name" value="HATPase_dom"/>
</dbReference>
<keyword evidence="4" id="KW-1185">Reference proteome</keyword>
<evidence type="ECO:0000313" key="3">
    <source>
        <dbReference type="EMBL" id="MVO85625.1"/>
    </source>
</evidence>
<dbReference type="RefSeq" id="WP_063803544.1">
    <property type="nucleotide sequence ID" value="NZ_WPNZ01000006.1"/>
</dbReference>
<organism evidence="3 4">
    <name type="scientific">Streptomyces typhae</name>
    <dbReference type="NCBI Taxonomy" id="2681492"/>
    <lineage>
        <taxon>Bacteria</taxon>
        <taxon>Bacillati</taxon>
        <taxon>Actinomycetota</taxon>
        <taxon>Actinomycetes</taxon>
        <taxon>Kitasatosporales</taxon>
        <taxon>Streptomycetaceae</taxon>
        <taxon>Streptomyces</taxon>
    </lineage>
</organism>
<gene>
    <name evidence="3" type="ORF">GPA10_12890</name>
</gene>
<dbReference type="Proteomes" id="UP000483802">
    <property type="component" value="Unassembled WGS sequence"/>
</dbReference>
<keyword evidence="1" id="KW-0418">Kinase</keyword>
<dbReference type="Gene3D" id="3.30.565.10">
    <property type="entry name" value="Histidine kinase-like ATPase, C-terminal domain"/>
    <property type="match status" value="1"/>
</dbReference>
<protein>
    <submittedName>
        <fullName evidence="3">ATP-binding protein</fullName>
    </submittedName>
</protein>
<comment type="caution">
    <text evidence="3">The sequence shown here is derived from an EMBL/GenBank/DDBJ whole genome shotgun (WGS) entry which is preliminary data.</text>
</comment>
<keyword evidence="3" id="KW-0067">ATP-binding</keyword>
<name>A0A6L6WTM7_9ACTN</name>
<proteinExistence type="predicted"/>
<dbReference type="Pfam" id="PF13581">
    <property type="entry name" value="HATPase_c_2"/>
    <property type="match status" value="1"/>
</dbReference>